<keyword evidence="3" id="KW-1185">Reference proteome</keyword>
<comment type="caution">
    <text evidence="2">The sequence shown here is derived from an EMBL/GenBank/DDBJ whole genome shotgun (WGS) entry which is preliminary data.</text>
</comment>
<accession>A0ABW7WNY9</accession>
<dbReference type="GO" id="GO:0004519">
    <property type="term" value="F:endonuclease activity"/>
    <property type="evidence" value="ECO:0007669"/>
    <property type="project" value="UniProtKB-KW"/>
</dbReference>
<keyword evidence="2" id="KW-0378">Hydrolase</keyword>
<evidence type="ECO:0000313" key="2">
    <source>
        <dbReference type="EMBL" id="MFI2324357.1"/>
    </source>
</evidence>
<dbReference type="EMBL" id="JBIRXV010000007">
    <property type="protein sequence ID" value="MFI2324357.1"/>
    <property type="molecule type" value="Genomic_DNA"/>
</dbReference>
<dbReference type="Proteomes" id="UP001611450">
    <property type="component" value="Unassembled WGS sequence"/>
</dbReference>
<evidence type="ECO:0000313" key="3">
    <source>
        <dbReference type="Proteomes" id="UP001611450"/>
    </source>
</evidence>
<gene>
    <name evidence="2" type="ORF">ACH47G_28070</name>
</gene>
<protein>
    <submittedName>
        <fullName evidence="2">Uma2 family endonuclease</fullName>
    </submittedName>
</protein>
<dbReference type="RefSeq" id="WP_396946501.1">
    <property type="nucleotide sequence ID" value="NZ_JBIRXV010000007.1"/>
</dbReference>
<keyword evidence="2" id="KW-0540">Nuclease</keyword>
<sequence length="180" mass="20173">MTLEEWNALPEDNSRFYELVEGVLIAAPRPPSRHQRAALRLCMQIQPELPPGYSVLMQAEVVVDHAHPPTVRVPDVLVGPTAGIEANLPRWNADDLLLAVEILAEGTRRTDRRTKFVEYAAAGIRHYWLVDFDPLSLSAYHLIDGRYELVAQGQQAVTLELLGIRMTIDLPQLTCSRAGR</sequence>
<dbReference type="CDD" id="cd06260">
    <property type="entry name" value="DUF820-like"/>
    <property type="match status" value="1"/>
</dbReference>
<dbReference type="InterPro" id="IPR012296">
    <property type="entry name" value="Nuclease_put_TT1808"/>
</dbReference>
<proteinExistence type="predicted"/>
<dbReference type="Pfam" id="PF05685">
    <property type="entry name" value="Uma2"/>
    <property type="match status" value="1"/>
</dbReference>
<reference evidence="2 3" key="1">
    <citation type="submission" date="2024-10" db="EMBL/GenBank/DDBJ databases">
        <title>The Natural Products Discovery Center: Release of the First 8490 Sequenced Strains for Exploring Actinobacteria Biosynthetic Diversity.</title>
        <authorList>
            <person name="Kalkreuter E."/>
            <person name="Kautsar S.A."/>
            <person name="Yang D."/>
            <person name="Bader C.D."/>
            <person name="Teijaro C.N."/>
            <person name="Fluegel L."/>
            <person name="Davis C.M."/>
            <person name="Simpson J.R."/>
            <person name="Lauterbach L."/>
            <person name="Steele A.D."/>
            <person name="Gui C."/>
            <person name="Meng S."/>
            <person name="Li G."/>
            <person name="Viehrig K."/>
            <person name="Ye F."/>
            <person name="Su P."/>
            <person name="Kiefer A.F."/>
            <person name="Nichols A."/>
            <person name="Cepeda A.J."/>
            <person name="Yan W."/>
            <person name="Fan B."/>
            <person name="Jiang Y."/>
            <person name="Adhikari A."/>
            <person name="Zheng C.-J."/>
            <person name="Schuster L."/>
            <person name="Cowan T.M."/>
            <person name="Smanski M.J."/>
            <person name="Chevrette M.G."/>
            <person name="De Carvalho L.P.S."/>
            <person name="Shen B."/>
        </authorList>
    </citation>
    <scope>NUCLEOTIDE SEQUENCE [LARGE SCALE GENOMIC DNA]</scope>
    <source>
        <strain evidence="2 3">NPDC019626</strain>
    </source>
</reference>
<dbReference type="PANTHER" id="PTHR34107">
    <property type="entry name" value="SLL0198 PROTEIN-RELATED"/>
    <property type="match status" value="1"/>
</dbReference>
<feature type="domain" description="Putative restriction endonuclease" evidence="1">
    <location>
        <begin position="4"/>
        <end position="162"/>
    </location>
</feature>
<dbReference type="Gene3D" id="3.90.1570.10">
    <property type="entry name" value="tt1808, chain A"/>
    <property type="match status" value="1"/>
</dbReference>
<dbReference type="PANTHER" id="PTHR34107:SF4">
    <property type="entry name" value="SLL1222 PROTEIN"/>
    <property type="match status" value="1"/>
</dbReference>
<dbReference type="InterPro" id="IPR011335">
    <property type="entry name" value="Restrct_endonuc-II-like"/>
</dbReference>
<name>A0ABW7WNY9_9NOCA</name>
<keyword evidence="2" id="KW-0255">Endonuclease</keyword>
<evidence type="ECO:0000259" key="1">
    <source>
        <dbReference type="Pfam" id="PF05685"/>
    </source>
</evidence>
<dbReference type="SUPFAM" id="SSF52980">
    <property type="entry name" value="Restriction endonuclease-like"/>
    <property type="match status" value="1"/>
</dbReference>
<organism evidence="2 3">
    <name type="scientific">Nocardia beijingensis</name>
    <dbReference type="NCBI Taxonomy" id="95162"/>
    <lineage>
        <taxon>Bacteria</taxon>
        <taxon>Bacillati</taxon>
        <taxon>Actinomycetota</taxon>
        <taxon>Actinomycetes</taxon>
        <taxon>Mycobacteriales</taxon>
        <taxon>Nocardiaceae</taxon>
        <taxon>Nocardia</taxon>
    </lineage>
</organism>
<dbReference type="InterPro" id="IPR008538">
    <property type="entry name" value="Uma2"/>
</dbReference>